<dbReference type="Proteomes" id="UP000612956">
    <property type="component" value="Unassembled WGS sequence"/>
</dbReference>
<proteinExistence type="predicted"/>
<dbReference type="AlphaFoldDB" id="A0A917V898"/>
<dbReference type="Pfam" id="PF02467">
    <property type="entry name" value="Whib"/>
    <property type="match status" value="1"/>
</dbReference>
<name>A0A917V898_9NOCA</name>
<comment type="caution">
    <text evidence="2">The sequence shown here is derived from an EMBL/GenBank/DDBJ whole genome shotgun (WGS) entry which is preliminary data.</text>
</comment>
<dbReference type="InterPro" id="IPR034768">
    <property type="entry name" value="4FE4S_WBL"/>
</dbReference>
<organism evidence="2 3">
    <name type="scientific">Nocardia camponoti</name>
    <dbReference type="NCBI Taxonomy" id="1616106"/>
    <lineage>
        <taxon>Bacteria</taxon>
        <taxon>Bacillati</taxon>
        <taxon>Actinomycetota</taxon>
        <taxon>Actinomycetes</taxon>
        <taxon>Mycobacteriales</taxon>
        <taxon>Nocardiaceae</taxon>
        <taxon>Nocardia</taxon>
    </lineage>
</organism>
<keyword evidence="3" id="KW-1185">Reference proteome</keyword>
<sequence>MTATRRPRSPLAALVDERLTGAACAGMAPFFDAEHDEIREDPDDREFRHAAAIRVCGQCRVQVACSDAAAEQDKPQGVWGATVYPAPARPVGRPPRKENAA</sequence>
<reference evidence="2" key="1">
    <citation type="journal article" date="2014" name="Int. J. Syst. Evol. Microbiol.">
        <title>Complete genome sequence of Corynebacterium casei LMG S-19264T (=DSM 44701T), isolated from a smear-ripened cheese.</title>
        <authorList>
            <consortium name="US DOE Joint Genome Institute (JGI-PGF)"/>
            <person name="Walter F."/>
            <person name="Albersmeier A."/>
            <person name="Kalinowski J."/>
            <person name="Ruckert C."/>
        </authorList>
    </citation>
    <scope>NUCLEOTIDE SEQUENCE</scope>
    <source>
        <strain evidence="2">CGMCC 4.7278</strain>
    </source>
</reference>
<reference evidence="2" key="2">
    <citation type="submission" date="2020-09" db="EMBL/GenBank/DDBJ databases">
        <authorList>
            <person name="Sun Q."/>
            <person name="Zhou Y."/>
        </authorList>
    </citation>
    <scope>NUCLEOTIDE SEQUENCE</scope>
    <source>
        <strain evidence="2">CGMCC 4.7278</strain>
    </source>
</reference>
<gene>
    <name evidence="2" type="ORF">GCM10011591_19760</name>
</gene>
<evidence type="ECO:0000259" key="1">
    <source>
        <dbReference type="PROSITE" id="PS51674"/>
    </source>
</evidence>
<evidence type="ECO:0000313" key="3">
    <source>
        <dbReference type="Proteomes" id="UP000612956"/>
    </source>
</evidence>
<dbReference type="RefSeq" id="WP_229683848.1">
    <property type="nucleotide sequence ID" value="NZ_BMMW01000002.1"/>
</dbReference>
<dbReference type="PROSITE" id="PS51674">
    <property type="entry name" value="4FE4S_WBL"/>
    <property type="match status" value="1"/>
</dbReference>
<feature type="domain" description="4Fe-4S Wbl-type" evidence="1">
    <location>
        <begin position="23"/>
        <end position="89"/>
    </location>
</feature>
<evidence type="ECO:0000313" key="2">
    <source>
        <dbReference type="EMBL" id="GGK48402.1"/>
    </source>
</evidence>
<accession>A0A917V898</accession>
<protein>
    <recommendedName>
        <fullName evidence="1">4Fe-4S Wbl-type domain-containing protein</fullName>
    </recommendedName>
</protein>
<dbReference type="EMBL" id="BMMW01000002">
    <property type="protein sequence ID" value="GGK48402.1"/>
    <property type="molecule type" value="Genomic_DNA"/>
</dbReference>